<reference evidence="8 9" key="1">
    <citation type="submission" date="2016-11" db="EMBL/GenBank/DDBJ databases">
        <authorList>
            <person name="Jaros S."/>
            <person name="Januszkiewicz K."/>
            <person name="Wedrychowicz H."/>
        </authorList>
    </citation>
    <scope>NUCLEOTIDE SEQUENCE [LARGE SCALE GENOMIC DNA]</scope>
    <source>
        <strain evidence="8 9">DSM 44666</strain>
    </source>
</reference>
<dbReference type="EMBL" id="FQVL01000003">
    <property type="protein sequence ID" value="SHE77172.1"/>
    <property type="molecule type" value="Genomic_DNA"/>
</dbReference>
<evidence type="ECO:0000256" key="1">
    <source>
        <dbReference type="ARBA" id="ARBA00012506"/>
    </source>
</evidence>
<evidence type="ECO:0000313" key="9">
    <source>
        <dbReference type="Proteomes" id="UP000184476"/>
    </source>
</evidence>
<comment type="catalytic activity">
    <reaction evidence="6">
        <text>P(1),P(4)-bis(5'-adenosyl) tetraphosphate + H2O = 2 ADP + 2 H(+)</text>
        <dbReference type="Rhea" id="RHEA:24252"/>
        <dbReference type="ChEBI" id="CHEBI:15377"/>
        <dbReference type="ChEBI" id="CHEBI:15378"/>
        <dbReference type="ChEBI" id="CHEBI:58141"/>
        <dbReference type="ChEBI" id="CHEBI:456216"/>
        <dbReference type="EC" id="3.6.1.41"/>
    </reaction>
</comment>
<dbReference type="AlphaFoldDB" id="A0A1M4W866"/>
<dbReference type="PANTHER" id="PTHR35795:SF1">
    <property type="entry name" value="BIS(5'-NUCLEOSYL)-TETRAPHOSPHATASE, SYMMETRICAL"/>
    <property type="match status" value="1"/>
</dbReference>
<dbReference type="OrthoDB" id="9782134at2"/>
<keyword evidence="3" id="KW-0547">Nucleotide-binding</keyword>
<evidence type="ECO:0000256" key="2">
    <source>
        <dbReference type="ARBA" id="ARBA00022723"/>
    </source>
</evidence>
<dbReference type="Gene3D" id="1.10.3210.10">
    <property type="entry name" value="Hypothetical protein af1432"/>
    <property type="match status" value="1"/>
</dbReference>
<keyword evidence="9" id="KW-1185">Reference proteome</keyword>
<dbReference type="SMART" id="SM00471">
    <property type="entry name" value="HDc"/>
    <property type="match status" value="1"/>
</dbReference>
<dbReference type="GO" id="GO:0000166">
    <property type="term" value="F:nucleotide binding"/>
    <property type="evidence" value="ECO:0007669"/>
    <property type="project" value="UniProtKB-KW"/>
</dbReference>
<feature type="domain" description="HD/PDEase" evidence="7">
    <location>
        <begin position="14"/>
        <end position="142"/>
    </location>
</feature>
<keyword evidence="4 8" id="KW-0378">Hydrolase</keyword>
<dbReference type="CDD" id="cd00077">
    <property type="entry name" value="HDc"/>
    <property type="match status" value="1"/>
</dbReference>
<dbReference type="InterPro" id="IPR003607">
    <property type="entry name" value="HD/PDEase_dom"/>
</dbReference>
<accession>A0A1M4W866</accession>
<dbReference type="PANTHER" id="PTHR35795">
    <property type="entry name" value="SLR1885 PROTEIN"/>
    <property type="match status" value="1"/>
</dbReference>
<dbReference type="NCBIfam" id="TIGR00488">
    <property type="entry name" value="bis(5'-nucleosyl)-tetraphosphatase (symmetrical) YqeK"/>
    <property type="match status" value="1"/>
</dbReference>
<evidence type="ECO:0000256" key="6">
    <source>
        <dbReference type="ARBA" id="ARBA00049417"/>
    </source>
</evidence>
<dbReference type="SUPFAM" id="SSF109604">
    <property type="entry name" value="HD-domain/PDEase-like"/>
    <property type="match status" value="1"/>
</dbReference>
<dbReference type="InterPro" id="IPR005249">
    <property type="entry name" value="YqeK"/>
</dbReference>
<dbReference type="RefSeq" id="WP_073154174.1">
    <property type="nucleotide sequence ID" value="NZ_FQVL01000003.1"/>
</dbReference>
<keyword evidence="5" id="KW-0408">Iron</keyword>
<dbReference type="Pfam" id="PF01966">
    <property type="entry name" value="HD"/>
    <property type="match status" value="1"/>
</dbReference>
<evidence type="ECO:0000256" key="3">
    <source>
        <dbReference type="ARBA" id="ARBA00022741"/>
    </source>
</evidence>
<dbReference type="GO" id="GO:0046872">
    <property type="term" value="F:metal ion binding"/>
    <property type="evidence" value="ECO:0007669"/>
    <property type="project" value="UniProtKB-KW"/>
</dbReference>
<dbReference type="Proteomes" id="UP000184476">
    <property type="component" value="Unassembled WGS sequence"/>
</dbReference>
<proteinExistence type="predicted"/>
<keyword evidence="2" id="KW-0479">Metal-binding</keyword>
<evidence type="ECO:0000256" key="4">
    <source>
        <dbReference type="ARBA" id="ARBA00022801"/>
    </source>
</evidence>
<protein>
    <recommendedName>
        <fullName evidence="1">bis(5'-nucleosyl)-tetraphosphatase (symmetrical)</fullName>
        <ecNumber evidence="1">3.6.1.41</ecNumber>
    </recommendedName>
</protein>
<evidence type="ECO:0000256" key="5">
    <source>
        <dbReference type="ARBA" id="ARBA00023004"/>
    </source>
</evidence>
<gene>
    <name evidence="8" type="ORF">SAMN05444392_10376</name>
</gene>
<dbReference type="STRING" id="112248.SAMN05444392_10376"/>
<evidence type="ECO:0000259" key="7">
    <source>
        <dbReference type="SMART" id="SM00471"/>
    </source>
</evidence>
<dbReference type="InterPro" id="IPR006674">
    <property type="entry name" value="HD_domain"/>
</dbReference>
<dbReference type="GO" id="GO:0008803">
    <property type="term" value="F:bis(5'-nucleosyl)-tetraphosphatase (symmetrical) activity"/>
    <property type="evidence" value="ECO:0007669"/>
    <property type="project" value="UniProtKB-EC"/>
</dbReference>
<name>A0A1M4W866_9BACL</name>
<dbReference type="InterPro" id="IPR051094">
    <property type="entry name" value="Diverse_Catalytic_Enzymes"/>
</dbReference>
<sequence>MKIDDLLQATKEELFPARYEHTLRVMETAIQLAKQINGLETEKVAVAAVLHDFCKCWPTIKLSQWIEHELNNLDLLLYDKELWHAPVGAEVVRSRFGVEDEDILNAIRFHTTGRPNMSILEKVIFIADVVEPGRSFPGVDELRSLANSNLNQAILTSLNHTIRFLLDKGKKIYPLTLETRNALLDTLVKDKKEE</sequence>
<evidence type="ECO:0000313" key="8">
    <source>
        <dbReference type="EMBL" id="SHE77172.1"/>
    </source>
</evidence>
<dbReference type="EC" id="3.6.1.41" evidence="1"/>
<organism evidence="8 9">
    <name type="scientific">Seinonella peptonophila</name>
    <dbReference type="NCBI Taxonomy" id="112248"/>
    <lineage>
        <taxon>Bacteria</taxon>
        <taxon>Bacillati</taxon>
        <taxon>Bacillota</taxon>
        <taxon>Bacilli</taxon>
        <taxon>Bacillales</taxon>
        <taxon>Thermoactinomycetaceae</taxon>
        <taxon>Seinonella</taxon>
    </lineage>
</organism>